<dbReference type="Proteomes" id="UP001359485">
    <property type="component" value="Unassembled WGS sequence"/>
</dbReference>
<sequence>MDEIQTVKKRNDESLSPRPRGKTKGWENQRFYLWEHPWEDGVEHMKNSTELSYKNWVEVEAEEIEEEEEEDGVVVVWYRVAAVVVVVVDDARVVGRRGERRMGCAGEGGQRGFRG</sequence>
<gene>
    <name evidence="2" type="ORF">RUM44_010828</name>
</gene>
<reference evidence="2 3" key="1">
    <citation type="submission" date="2023-09" db="EMBL/GenBank/DDBJ databases">
        <title>Genomes of two closely related lineages of the louse Polyplax serrata with different host specificities.</title>
        <authorList>
            <person name="Martinu J."/>
            <person name="Tarabai H."/>
            <person name="Stefka J."/>
            <person name="Hypsa V."/>
        </authorList>
    </citation>
    <scope>NUCLEOTIDE SEQUENCE [LARGE SCALE GENOMIC DNA]</scope>
    <source>
        <strain evidence="2">98ZLc_SE</strain>
    </source>
</reference>
<keyword evidence="3" id="KW-1185">Reference proteome</keyword>
<evidence type="ECO:0000313" key="2">
    <source>
        <dbReference type="EMBL" id="KAK6623971.1"/>
    </source>
</evidence>
<protein>
    <submittedName>
        <fullName evidence="2">Uncharacterized protein</fullName>
    </submittedName>
</protein>
<feature type="region of interest" description="Disordered" evidence="1">
    <location>
        <begin position="1"/>
        <end position="24"/>
    </location>
</feature>
<evidence type="ECO:0000313" key="3">
    <source>
        <dbReference type="Proteomes" id="UP001359485"/>
    </source>
</evidence>
<dbReference type="EMBL" id="JAWJWF010000046">
    <property type="protein sequence ID" value="KAK6623971.1"/>
    <property type="molecule type" value="Genomic_DNA"/>
</dbReference>
<evidence type="ECO:0000256" key="1">
    <source>
        <dbReference type="SAM" id="MobiDB-lite"/>
    </source>
</evidence>
<proteinExistence type="predicted"/>
<name>A0ABR1ANE7_POLSC</name>
<organism evidence="2 3">
    <name type="scientific">Polyplax serrata</name>
    <name type="common">Common mouse louse</name>
    <dbReference type="NCBI Taxonomy" id="468196"/>
    <lineage>
        <taxon>Eukaryota</taxon>
        <taxon>Metazoa</taxon>
        <taxon>Ecdysozoa</taxon>
        <taxon>Arthropoda</taxon>
        <taxon>Hexapoda</taxon>
        <taxon>Insecta</taxon>
        <taxon>Pterygota</taxon>
        <taxon>Neoptera</taxon>
        <taxon>Paraneoptera</taxon>
        <taxon>Psocodea</taxon>
        <taxon>Troctomorpha</taxon>
        <taxon>Phthiraptera</taxon>
        <taxon>Anoplura</taxon>
        <taxon>Polyplacidae</taxon>
        <taxon>Polyplax</taxon>
    </lineage>
</organism>
<comment type="caution">
    <text evidence="2">The sequence shown here is derived from an EMBL/GenBank/DDBJ whole genome shotgun (WGS) entry which is preliminary data.</text>
</comment>
<feature type="compositionally biased region" description="Basic and acidic residues" evidence="1">
    <location>
        <begin position="1"/>
        <end position="15"/>
    </location>
</feature>
<accession>A0ABR1ANE7</accession>